<reference evidence="9" key="1">
    <citation type="submission" date="2019-12" db="EMBL/GenBank/DDBJ databases">
        <title>High-Quality draft genome sequences of three cyanobacteria isolated from the limestone walls of the Old Cathedral of Coimbra.</title>
        <authorList>
            <person name="Tiago I."/>
            <person name="Soares F."/>
            <person name="Portugal A."/>
        </authorList>
    </citation>
    <scope>NUCLEOTIDE SEQUENCE</scope>
    <source>
        <strain evidence="9">A</strain>
    </source>
</reference>
<comment type="subcellular location">
    <subcellularLocation>
        <location evidence="1">Membrane</location>
    </subcellularLocation>
</comment>
<evidence type="ECO:0000259" key="8">
    <source>
        <dbReference type="Pfam" id="PF22494"/>
    </source>
</evidence>
<dbReference type="InterPro" id="IPR055188">
    <property type="entry name" value="Choice_anch_I"/>
</dbReference>
<keyword evidence="2" id="KW-0800">Toxin</keyword>
<dbReference type="InterPro" id="IPR052956">
    <property type="entry name" value="Mesenchyme-surface_protein"/>
</dbReference>
<comment type="caution">
    <text evidence="9">The sequence shown here is derived from an EMBL/GenBank/DDBJ whole genome shotgun (WGS) entry which is preliminary data.</text>
</comment>
<dbReference type="InterPro" id="IPR003995">
    <property type="entry name" value="RTX_toxin_determinant-A"/>
</dbReference>
<evidence type="ECO:0000313" key="10">
    <source>
        <dbReference type="Proteomes" id="UP000646053"/>
    </source>
</evidence>
<dbReference type="InterPro" id="IPR015943">
    <property type="entry name" value="WD40/YVTN_repeat-like_dom_sf"/>
</dbReference>
<feature type="compositionally biased region" description="Basic and acidic residues" evidence="6">
    <location>
        <begin position="808"/>
        <end position="818"/>
    </location>
</feature>
<evidence type="ECO:0000313" key="9">
    <source>
        <dbReference type="EMBL" id="NDJ16381.1"/>
    </source>
</evidence>
<dbReference type="SUPFAM" id="SSF56300">
    <property type="entry name" value="Metallo-dependent phosphatases"/>
    <property type="match status" value="1"/>
</dbReference>
<evidence type="ECO:0000256" key="2">
    <source>
        <dbReference type="ARBA" id="ARBA00022656"/>
    </source>
</evidence>
<evidence type="ECO:0000256" key="1">
    <source>
        <dbReference type="ARBA" id="ARBA00004370"/>
    </source>
</evidence>
<dbReference type="InterPro" id="IPR008334">
    <property type="entry name" value="5'-Nucleotdase_C"/>
</dbReference>
<dbReference type="Gene3D" id="2.150.10.10">
    <property type="entry name" value="Serralysin-like metalloprotease, C-terminal"/>
    <property type="match status" value="1"/>
</dbReference>
<evidence type="ECO:0000256" key="4">
    <source>
        <dbReference type="ARBA" id="ARBA00023026"/>
    </source>
</evidence>
<keyword evidence="10" id="KW-1185">Reference proteome</keyword>
<dbReference type="InterPro" id="IPR011049">
    <property type="entry name" value="Serralysin-like_metalloprot_C"/>
</dbReference>
<evidence type="ECO:0000259" key="7">
    <source>
        <dbReference type="Pfam" id="PF02872"/>
    </source>
</evidence>
<sequence length="1211" mass="126993">MQQLFIEQELAKRLSNVDIIIAGGSHALLADSSDRLRPGDTAAGVYPLIEQSPTGPVLVVNTAANYEYVGRLVAEFDEQGNIDLAKLDPLINGAYATDAASVADLVATNPGTPDPEVVAILQTLRDNVIVPKDRAIFGSTSVFLNGTREDVRSQETNLGNLTADANLFAAKQVDPGVVISLKNGGGIRDNIGQVSGAGGITGAVDRLPPPANPLADKQEGQISQLDIENSLRFNNGLTLVTVTAAQLKDLIEHGVADVGEGATPGAFPQIGGFRFSFDASRTARSETGAGDRVRSLTITDADGTAIDSVVKDGQIVGDPTRTFRMVTLNFLVGQPDAATGGDGYPFPQIIAENGALADRVDLVQATDATRTGDATFAPNGSEQDAFAEYLKAIGSFDAADVDAPQDQRIRNLAVAPEFTDRQSALRKIGTLAGTGAEISAYDAGTQRLFVVAGGTTVEVLDLSNPSRPTLVQTLDLSAYGAGANSVAVSDGRVAIAVAATVSTDPGQVVFFDADGAVQGAVTVGALPDMVTFTPDGTHVLVANEGEPNSYNQPDSVDPVGSISIINLANGIANATVNTAGFERFNGLKAELQAKGVRIFGPNATVAQDLEPEYITVSDDNKTAWVSLQENNAIAVVDIASASVTDILPLGLKDHSAPGNGLDPSDRDDGINIRNQPVFGLYQPDAISNFTVNGTTYLITANEGDARDYTGFSEEVRIGDSSYALDPTVFPNAADLKQNANLGRLLATNATGDLNGDGLFERIEVFGGRSFSIRDTSGNLVFDSGDQFEQITAAALPANFNSDNSENNFDNRSDNKGPEPEAVTVAAIDNRFYAFIGLERVGGILVYEVTNPSNPAFIEYLNPRDFSVDPTSGNTDSGPEGLTFISANTSPNGKPLLVVTNEVSNTTSIFEFTPPVLANPEQNGAGGQQTFEVKLGEQITIANFGGVGRGINPDLETQAEIDTLKFSGADLVARNLLLTQQGDDLEVAFEGITGTSVVLKDFQLDQLDNLPKAISASSALGNILFDGQSDIKDSFDVFDADDLRDRIFNRNTVTFLNDLDNTVRGFNNSDDVINGQAGDDTIYGLSGNDLLRGGSGNDRLFGGLGNDILMGGDGDDLLDGGFGNDFLQGDGGSDTFVIRRQSRTQTIADFEVGTDRIGLAGGLRFDQLTIVPGSAGSAAQTLISLTRTGDVLTTLMGVQANTITSSSFTALA</sequence>
<dbReference type="NCBIfam" id="NF038117">
    <property type="entry name" value="choice_anch_I"/>
    <property type="match status" value="1"/>
</dbReference>
<gene>
    <name evidence="9" type="ORF">GS601_03585</name>
</gene>
<name>A0A8J7Z1D4_9CYAN</name>
<feature type="compositionally biased region" description="Low complexity" evidence="6">
    <location>
        <begin position="798"/>
        <end position="807"/>
    </location>
</feature>
<protein>
    <submittedName>
        <fullName evidence="9">Bifunctional metallophosphatase/5'-nucleotidase</fullName>
    </submittedName>
</protein>
<accession>A0A8J7Z1D4</accession>
<dbReference type="SUPFAM" id="SSF55816">
    <property type="entry name" value="5'-nucleotidase (syn. UDP-sugar hydrolase), C-terminal domain"/>
    <property type="match status" value="1"/>
</dbReference>
<feature type="domain" description="Choice-of-anchor I" evidence="8">
    <location>
        <begin position="433"/>
        <end position="910"/>
    </location>
</feature>
<feature type="domain" description="5'-Nucleotidase C-terminal" evidence="7">
    <location>
        <begin position="139"/>
        <end position="344"/>
    </location>
</feature>
<dbReference type="Gene3D" id="3.90.780.10">
    <property type="entry name" value="5'-Nucleotidase, C-terminal domain"/>
    <property type="match status" value="1"/>
</dbReference>
<dbReference type="GO" id="GO:0005576">
    <property type="term" value="C:extracellular region"/>
    <property type="evidence" value="ECO:0007669"/>
    <property type="project" value="InterPro"/>
</dbReference>
<dbReference type="InterPro" id="IPR011044">
    <property type="entry name" value="Quino_amine_DH_bsu"/>
</dbReference>
<dbReference type="GO" id="GO:0005509">
    <property type="term" value="F:calcium ion binding"/>
    <property type="evidence" value="ECO:0007669"/>
    <property type="project" value="InterPro"/>
</dbReference>
<dbReference type="InterPro" id="IPR036907">
    <property type="entry name" value="5'-Nucleotdase_C_sf"/>
</dbReference>
<dbReference type="GO" id="GO:0090729">
    <property type="term" value="F:toxin activity"/>
    <property type="evidence" value="ECO:0007669"/>
    <property type="project" value="UniProtKB-KW"/>
</dbReference>
<dbReference type="SUPFAM" id="SSF51120">
    <property type="entry name" value="beta-Roll"/>
    <property type="match status" value="1"/>
</dbReference>
<dbReference type="PANTHER" id="PTHR46928">
    <property type="entry name" value="MESENCHYME-SPECIFIC CELL SURFACE GLYCOPROTEIN"/>
    <property type="match status" value="1"/>
</dbReference>
<dbReference type="InterPro" id="IPR018511">
    <property type="entry name" value="Hemolysin-typ_Ca-bd_CS"/>
</dbReference>
<dbReference type="EMBL" id="WVIE01000003">
    <property type="protein sequence ID" value="NDJ16381.1"/>
    <property type="molecule type" value="Genomic_DNA"/>
</dbReference>
<dbReference type="GO" id="GO:0016020">
    <property type="term" value="C:membrane"/>
    <property type="evidence" value="ECO:0007669"/>
    <property type="project" value="UniProtKB-SubCell"/>
</dbReference>
<keyword evidence="3" id="KW-0677">Repeat</keyword>
<dbReference type="SUPFAM" id="SSF50969">
    <property type="entry name" value="YVTN repeat-like/Quinoprotein amine dehydrogenase"/>
    <property type="match status" value="1"/>
</dbReference>
<proteinExistence type="predicted"/>
<dbReference type="PRINTS" id="PR00313">
    <property type="entry name" value="CABNDNGRPT"/>
</dbReference>
<organism evidence="9 10">
    <name type="scientific">Myxacorys almedinensis A</name>
    <dbReference type="NCBI Taxonomy" id="2690445"/>
    <lineage>
        <taxon>Bacteria</taxon>
        <taxon>Bacillati</taxon>
        <taxon>Cyanobacteriota</taxon>
        <taxon>Cyanophyceae</taxon>
        <taxon>Leptolyngbyales</taxon>
        <taxon>Leptolyngbyaceae</taxon>
        <taxon>Myxacorys</taxon>
        <taxon>Myxacorys almedinensis</taxon>
    </lineage>
</organism>
<dbReference type="InterPro" id="IPR029052">
    <property type="entry name" value="Metallo-depent_PP-like"/>
</dbReference>
<evidence type="ECO:0000256" key="3">
    <source>
        <dbReference type="ARBA" id="ARBA00022737"/>
    </source>
</evidence>
<feature type="region of interest" description="Disordered" evidence="6">
    <location>
        <begin position="798"/>
        <end position="819"/>
    </location>
</feature>
<dbReference type="InterPro" id="IPR001343">
    <property type="entry name" value="Hemolysn_Ca-bd"/>
</dbReference>
<dbReference type="Pfam" id="PF00353">
    <property type="entry name" value="HemolysinCabind"/>
    <property type="match status" value="2"/>
</dbReference>
<dbReference type="PRINTS" id="PR01488">
    <property type="entry name" value="RTXTOXINA"/>
</dbReference>
<dbReference type="Pfam" id="PF02872">
    <property type="entry name" value="5_nucleotid_C"/>
    <property type="match status" value="1"/>
</dbReference>
<dbReference type="PROSITE" id="PS00330">
    <property type="entry name" value="HEMOLYSIN_CALCIUM"/>
    <property type="match status" value="2"/>
</dbReference>
<keyword evidence="5" id="KW-0472">Membrane</keyword>
<dbReference type="AlphaFoldDB" id="A0A8J7Z1D4"/>
<dbReference type="GO" id="GO:0016787">
    <property type="term" value="F:hydrolase activity"/>
    <property type="evidence" value="ECO:0007669"/>
    <property type="project" value="InterPro"/>
</dbReference>
<dbReference type="Gene3D" id="3.60.21.10">
    <property type="match status" value="1"/>
</dbReference>
<dbReference type="PANTHER" id="PTHR46928:SF1">
    <property type="entry name" value="MESENCHYME-SPECIFIC CELL SURFACE GLYCOPROTEIN"/>
    <property type="match status" value="1"/>
</dbReference>
<evidence type="ECO:0000256" key="5">
    <source>
        <dbReference type="ARBA" id="ARBA00023136"/>
    </source>
</evidence>
<dbReference type="Gene3D" id="2.130.10.10">
    <property type="entry name" value="YVTN repeat-like/Quinoprotein amine dehydrogenase"/>
    <property type="match status" value="1"/>
</dbReference>
<dbReference type="Proteomes" id="UP000646053">
    <property type="component" value="Unassembled WGS sequence"/>
</dbReference>
<dbReference type="GO" id="GO:0009166">
    <property type="term" value="P:nucleotide catabolic process"/>
    <property type="evidence" value="ECO:0007669"/>
    <property type="project" value="InterPro"/>
</dbReference>
<dbReference type="Pfam" id="PF22494">
    <property type="entry name" value="choice_anch_I"/>
    <property type="match status" value="1"/>
</dbReference>
<keyword evidence="4" id="KW-0843">Virulence</keyword>
<evidence type="ECO:0000256" key="6">
    <source>
        <dbReference type="SAM" id="MobiDB-lite"/>
    </source>
</evidence>